<dbReference type="InterPro" id="IPR005513">
    <property type="entry name" value="LEA_1"/>
</dbReference>
<keyword evidence="3" id="KW-1185">Reference proteome</keyword>
<dbReference type="PANTHER" id="PTHR33493">
    <property type="entry name" value="LATE EMBRYOGENESIS ABUNDANT PROTEIN 6-RELATED"/>
    <property type="match status" value="1"/>
</dbReference>
<dbReference type="GeneID" id="111445987"/>
<name>A0A6J1FQA5_CUCMO</name>
<accession>A0A6J1FQA5</accession>
<sequence length="111" mass="11681">MQSGKNAAESVKESAANVGASARAGMEKTKATAQEKVDKMRAHDPLEKDMASERKEERLHGAELDKQQARAEHATERQAASKTGAHTGLTTGTGTGTGTRAYDPTVGGTDR</sequence>
<evidence type="ECO:0000313" key="3">
    <source>
        <dbReference type="Proteomes" id="UP000504609"/>
    </source>
</evidence>
<reference evidence="4" key="1">
    <citation type="submission" date="2025-08" db="UniProtKB">
        <authorList>
            <consortium name="RefSeq"/>
        </authorList>
    </citation>
    <scope>IDENTIFICATION</scope>
    <source>
        <tissue evidence="4">Young leaves</tissue>
    </source>
</reference>
<proteinExistence type="inferred from homology"/>
<dbReference type="PANTHER" id="PTHR33493:SF2">
    <property type="entry name" value="LATE EMBRYOGENESIS ABUNDANT PROTEIN 46"/>
    <property type="match status" value="1"/>
</dbReference>
<comment type="similarity">
    <text evidence="1">Belongs to the LEA type 1 family.</text>
</comment>
<dbReference type="KEGG" id="cmos:111445987"/>
<gene>
    <name evidence="4" type="primary">LOC111445987</name>
</gene>
<feature type="region of interest" description="Disordered" evidence="2">
    <location>
        <begin position="1"/>
        <end position="111"/>
    </location>
</feature>
<evidence type="ECO:0000313" key="4">
    <source>
        <dbReference type="RefSeq" id="XP_022940345.1"/>
    </source>
</evidence>
<evidence type="ECO:0000256" key="2">
    <source>
        <dbReference type="SAM" id="MobiDB-lite"/>
    </source>
</evidence>
<dbReference type="GO" id="GO:0009793">
    <property type="term" value="P:embryo development ending in seed dormancy"/>
    <property type="evidence" value="ECO:0007669"/>
    <property type="project" value="InterPro"/>
</dbReference>
<feature type="compositionally biased region" description="Basic and acidic residues" evidence="2">
    <location>
        <begin position="25"/>
        <end position="76"/>
    </location>
</feature>
<dbReference type="Proteomes" id="UP000504609">
    <property type="component" value="Unplaced"/>
</dbReference>
<dbReference type="RefSeq" id="XP_022940345.1">
    <property type="nucleotide sequence ID" value="XM_023084577.1"/>
</dbReference>
<evidence type="ECO:0000256" key="1">
    <source>
        <dbReference type="ARBA" id="ARBA00010975"/>
    </source>
</evidence>
<dbReference type="Pfam" id="PF03760">
    <property type="entry name" value="LEA_1"/>
    <property type="match status" value="1"/>
</dbReference>
<protein>
    <submittedName>
        <fullName evidence="4">11 kDa late embryogenesis abundant protein-like</fullName>
    </submittedName>
</protein>
<organism evidence="3 4">
    <name type="scientific">Cucurbita moschata</name>
    <name type="common">Winter crookneck squash</name>
    <name type="synonym">Cucurbita pepo var. moschata</name>
    <dbReference type="NCBI Taxonomy" id="3662"/>
    <lineage>
        <taxon>Eukaryota</taxon>
        <taxon>Viridiplantae</taxon>
        <taxon>Streptophyta</taxon>
        <taxon>Embryophyta</taxon>
        <taxon>Tracheophyta</taxon>
        <taxon>Spermatophyta</taxon>
        <taxon>Magnoliopsida</taxon>
        <taxon>eudicotyledons</taxon>
        <taxon>Gunneridae</taxon>
        <taxon>Pentapetalae</taxon>
        <taxon>rosids</taxon>
        <taxon>fabids</taxon>
        <taxon>Cucurbitales</taxon>
        <taxon>Cucurbitaceae</taxon>
        <taxon>Cucurbiteae</taxon>
        <taxon>Cucurbita</taxon>
    </lineage>
</organism>
<dbReference type="AlphaFoldDB" id="A0A6J1FQA5"/>